<dbReference type="AlphaFoldDB" id="A0A5B7IKW4"/>
<protein>
    <submittedName>
        <fullName evidence="1">Uncharacterized protein</fullName>
    </submittedName>
</protein>
<proteinExistence type="predicted"/>
<evidence type="ECO:0000313" key="1">
    <source>
        <dbReference type="EMBL" id="MPC83013.1"/>
    </source>
</evidence>
<comment type="caution">
    <text evidence="1">The sequence shown here is derived from an EMBL/GenBank/DDBJ whole genome shotgun (WGS) entry which is preliminary data.</text>
</comment>
<dbReference type="Proteomes" id="UP000324222">
    <property type="component" value="Unassembled WGS sequence"/>
</dbReference>
<reference evidence="1 2" key="1">
    <citation type="submission" date="2019-05" db="EMBL/GenBank/DDBJ databases">
        <title>Another draft genome of Portunus trituberculatus and its Hox gene families provides insights of decapod evolution.</title>
        <authorList>
            <person name="Jeong J.-H."/>
            <person name="Song I."/>
            <person name="Kim S."/>
            <person name="Choi T."/>
            <person name="Kim D."/>
            <person name="Ryu S."/>
            <person name="Kim W."/>
        </authorList>
    </citation>
    <scope>NUCLEOTIDE SEQUENCE [LARGE SCALE GENOMIC DNA]</scope>
    <source>
        <tissue evidence="1">Muscle</tissue>
    </source>
</reference>
<sequence length="136" mass="15413">MLQVRNMSILYGTSPHVIHLRVLHKFAPHKSRSWKEGTQGHRAWPAPALSRQGPEGSIWVTFAGYIRKQQFSSTKRLPAACKTALSLHTVLDLPTRAADHFVIQSPSCYAAQQKRRRRGSGGSRLRKWRVLECWAG</sequence>
<dbReference type="EMBL" id="VSRR010061277">
    <property type="protein sequence ID" value="MPC83013.1"/>
    <property type="molecule type" value="Genomic_DNA"/>
</dbReference>
<organism evidence="1 2">
    <name type="scientific">Portunus trituberculatus</name>
    <name type="common">Swimming crab</name>
    <name type="synonym">Neptunus trituberculatus</name>
    <dbReference type="NCBI Taxonomy" id="210409"/>
    <lineage>
        <taxon>Eukaryota</taxon>
        <taxon>Metazoa</taxon>
        <taxon>Ecdysozoa</taxon>
        <taxon>Arthropoda</taxon>
        <taxon>Crustacea</taxon>
        <taxon>Multicrustacea</taxon>
        <taxon>Malacostraca</taxon>
        <taxon>Eumalacostraca</taxon>
        <taxon>Eucarida</taxon>
        <taxon>Decapoda</taxon>
        <taxon>Pleocyemata</taxon>
        <taxon>Brachyura</taxon>
        <taxon>Eubrachyura</taxon>
        <taxon>Portunoidea</taxon>
        <taxon>Portunidae</taxon>
        <taxon>Portuninae</taxon>
        <taxon>Portunus</taxon>
    </lineage>
</organism>
<name>A0A5B7IKW4_PORTR</name>
<evidence type="ECO:0000313" key="2">
    <source>
        <dbReference type="Proteomes" id="UP000324222"/>
    </source>
</evidence>
<gene>
    <name evidence="1" type="ORF">E2C01_077702</name>
</gene>
<accession>A0A5B7IKW4</accession>
<keyword evidence="2" id="KW-1185">Reference proteome</keyword>